<organism evidence="4 5">
    <name type="scientific">Quercus suber</name>
    <name type="common">Cork oak</name>
    <dbReference type="NCBI Taxonomy" id="58331"/>
    <lineage>
        <taxon>Eukaryota</taxon>
        <taxon>Viridiplantae</taxon>
        <taxon>Streptophyta</taxon>
        <taxon>Embryophyta</taxon>
        <taxon>Tracheophyta</taxon>
        <taxon>Spermatophyta</taxon>
        <taxon>Magnoliopsida</taxon>
        <taxon>eudicotyledons</taxon>
        <taxon>Gunneridae</taxon>
        <taxon>Pentapetalae</taxon>
        <taxon>rosids</taxon>
        <taxon>fabids</taxon>
        <taxon>Fagales</taxon>
        <taxon>Fagaceae</taxon>
        <taxon>Quercus</taxon>
    </lineage>
</organism>
<dbReference type="InterPro" id="IPR004864">
    <property type="entry name" value="LEA_2"/>
</dbReference>
<feature type="domain" description="Late embryogenesis abundant protein LEA-2 subgroup" evidence="3">
    <location>
        <begin position="101"/>
        <end position="200"/>
    </location>
</feature>
<dbReference type="PANTHER" id="PTHR31852">
    <property type="entry name" value="LATE EMBRYOGENESIS ABUNDANT (LEA) HYDROXYPROLINE-RICH GLYCOPROTEIN FAMILY"/>
    <property type="match status" value="1"/>
</dbReference>
<dbReference type="Gene3D" id="2.60.40.1820">
    <property type="match status" value="1"/>
</dbReference>
<dbReference type="AlphaFoldDB" id="A0AAW0IVW1"/>
<evidence type="ECO:0000313" key="4">
    <source>
        <dbReference type="EMBL" id="KAK7818453.1"/>
    </source>
</evidence>
<dbReference type="Pfam" id="PF03168">
    <property type="entry name" value="LEA_2"/>
    <property type="match status" value="1"/>
</dbReference>
<feature type="compositionally biased region" description="Basic and acidic residues" evidence="1">
    <location>
        <begin position="15"/>
        <end position="32"/>
    </location>
</feature>
<proteinExistence type="predicted"/>
<protein>
    <submittedName>
        <fullName evidence="4">Late embryogenesis abundant protein</fullName>
    </submittedName>
</protein>
<comment type="caution">
    <text evidence="4">The sequence shown here is derived from an EMBL/GenBank/DDBJ whole genome shotgun (WGS) entry which is preliminary data.</text>
</comment>
<sequence length="216" mass="23850">MAQNTNQQVYPLGPESKEPRSDEESGSKTSAEELKRKKRIKLALYIAVFAVFQTIVILVFALIVMRVKTPKVRLGNDVTFHNVTTGNSTSPSFDINFTTQLRVKNANFGPYKYDSTIATFMYNGVTVGQVTIPKGNAGLRSTKKVGVTLNVHSKDLPSSANLAGDLERGLLMLNSHAKLSGKVELMFIMKKKKSVEMNCTMTVNLSSKEIHSMICE</sequence>
<keyword evidence="2" id="KW-0472">Membrane</keyword>
<dbReference type="Proteomes" id="UP000237347">
    <property type="component" value="Unassembled WGS sequence"/>
</dbReference>
<accession>A0AAW0IVW1</accession>
<gene>
    <name evidence="4" type="ORF">CFP56_041366</name>
</gene>
<keyword evidence="5" id="KW-1185">Reference proteome</keyword>
<evidence type="ECO:0000313" key="5">
    <source>
        <dbReference type="Proteomes" id="UP000237347"/>
    </source>
</evidence>
<evidence type="ECO:0000259" key="3">
    <source>
        <dbReference type="Pfam" id="PF03168"/>
    </source>
</evidence>
<feature type="transmembrane region" description="Helical" evidence="2">
    <location>
        <begin position="42"/>
        <end position="65"/>
    </location>
</feature>
<dbReference type="EMBL" id="PKMF04000828">
    <property type="protein sequence ID" value="KAK7818453.1"/>
    <property type="molecule type" value="Genomic_DNA"/>
</dbReference>
<evidence type="ECO:0000256" key="2">
    <source>
        <dbReference type="SAM" id="Phobius"/>
    </source>
</evidence>
<feature type="region of interest" description="Disordered" evidence="1">
    <location>
        <begin position="1"/>
        <end position="32"/>
    </location>
</feature>
<reference evidence="4 5" key="1">
    <citation type="journal article" date="2018" name="Sci. Data">
        <title>The draft genome sequence of cork oak.</title>
        <authorList>
            <person name="Ramos A.M."/>
            <person name="Usie A."/>
            <person name="Barbosa P."/>
            <person name="Barros P.M."/>
            <person name="Capote T."/>
            <person name="Chaves I."/>
            <person name="Simoes F."/>
            <person name="Abreu I."/>
            <person name="Carrasquinho I."/>
            <person name="Faro C."/>
            <person name="Guimaraes J.B."/>
            <person name="Mendonca D."/>
            <person name="Nobrega F."/>
            <person name="Rodrigues L."/>
            <person name="Saibo N.J.M."/>
            <person name="Varela M.C."/>
            <person name="Egas C."/>
            <person name="Matos J."/>
            <person name="Miguel C.M."/>
            <person name="Oliveira M.M."/>
            <person name="Ricardo C.P."/>
            <person name="Goncalves S."/>
        </authorList>
    </citation>
    <scope>NUCLEOTIDE SEQUENCE [LARGE SCALE GENOMIC DNA]</scope>
    <source>
        <strain evidence="5">cv. HL8</strain>
    </source>
</reference>
<evidence type="ECO:0000256" key="1">
    <source>
        <dbReference type="SAM" id="MobiDB-lite"/>
    </source>
</evidence>
<keyword evidence="2" id="KW-1133">Transmembrane helix</keyword>
<dbReference type="Gramene" id="rna-CFP56_77863">
    <property type="protein sequence ID" value="cds-POE44893.1"/>
    <property type="gene ID" value="gene-CFP56_77863"/>
</dbReference>
<keyword evidence="2" id="KW-0812">Transmembrane</keyword>
<dbReference type="InterPro" id="IPR055301">
    <property type="entry name" value="Lea14-like_2"/>
</dbReference>
<name>A0AAW0IVW1_QUESU</name>